<name>A0ABS8NF35_9BACT</name>
<dbReference type="Gene3D" id="3.30.70.1290">
    <property type="entry name" value="Transposase IS200-like"/>
    <property type="match status" value="1"/>
</dbReference>
<dbReference type="RefSeq" id="WP_230272880.1">
    <property type="nucleotide sequence ID" value="NZ_JAJKFW010000016.1"/>
</dbReference>
<sequence>MFPRRPERLKRLPPEFYQGEAWVHWVLTIDRRRTGWLDAKLHCRFRELLTHSAFRYQFACPIYTLMPDHMHLLWAGLSASTRQLPAMKHFRKNMNATLRRIGFEFQLQAYDHVLREEERERSAVETTAEYIARNAERDGLVPSDAFATYPYADCLLPGAPQVKLFGEQGWDEVWRTLSFLRRTECYRLPDPKYNA</sequence>
<evidence type="ECO:0000313" key="1">
    <source>
        <dbReference type="EMBL" id="MCC9642166.1"/>
    </source>
</evidence>
<keyword evidence="2" id="KW-1185">Reference proteome</keyword>
<dbReference type="Proteomes" id="UP001430306">
    <property type="component" value="Unassembled WGS sequence"/>
</dbReference>
<dbReference type="SUPFAM" id="SSF143422">
    <property type="entry name" value="Transposase IS200-like"/>
    <property type="match status" value="1"/>
</dbReference>
<gene>
    <name evidence="1" type="ORF">LOC71_07765</name>
</gene>
<dbReference type="InterPro" id="IPR036515">
    <property type="entry name" value="Transposase_17_sf"/>
</dbReference>
<organism evidence="1 2">
    <name type="scientific">Rhodopirellula halodulae</name>
    <dbReference type="NCBI Taxonomy" id="2894198"/>
    <lineage>
        <taxon>Bacteria</taxon>
        <taxon>Pseudomonadati</taxon>
        <taxon>Planctomycetota</taxon>
        <taxon>Planctomycetia</taxon>
        <taxon>Pirellulales</taxon>
        <taxon>Pirellulaceae</taxon>
        <taxon>Rhodopirellula</taxon>
    </lineage>
</organism>
<comment type="caution">
    <text evidence="1">The sequence shown here is derived from an EMBL/GenBank/DDBJ whole genome shotgun (WGS) entry which is preliminary data.</text>
</comment>
<reference evidence="1" key="1">
    <citation type="submission" date="2021-11" db="EMBL/GenBank/DDBJ databases">
        <title>Genome sequence.</title>
        <authorList>
            <person name="Sun Q."/>
        </authorList>
    </citation>
    <scope>NUCLEOTIDE SEQUENCE</scope>
    <source>
        <strain evidence="1">JC740</strain>
    </source>
</reference>
<evidence type="ECO:0000313" key="2">
    <source>
        <dbReference type="Proteomes" id="UP001430306"/>
    </source>
</evidence>
<accession>A0ABS8NF35</accession>
<dbReference type="EMBL" id="JAJKFW010000016">
    <property type="protein sequence ID" value="MCC9642166.1"/>
    <property type="molecule type" value="Genomic_DNA"/>
</dbReference>
<proteinExistence type="predicted"/>
<evidence type="ECO:0008006" key="3">
    <source>
        <dbReference type="Google" id="ProtNLM"/>
    </source>
</evidence>
<protein>
    <recommendedName>
        <fullName evidence="3">Transposase IS200-like domain-containing protein</fullName>
    </recommendedName>
</protein>